<dbReference type="OrthoDB" id="8062037at2759"/>
<reference evidence="4" key="1">
    <citation type="submission" date="2021-02" db="EMBL/GenBank/DDBJ databases">
        <authorList>
            <person name="Dougan E. K."/>
            <person name="Rhodes N."/>
            <person name="Thang M."/>
            <person name="Chan C."/>
        </authorList>
    </citation>
    <scope>NUCLEOTIDE SEQUENCE</scope>
</reference>
<sequence length="380" mass="41816">MILRPLLILLVVCFTAAASAAPAFPPLSGRVVDEANMLSPDAERRIAALSEAHETASTNQVVVATFIDLQGYSIEEFGYQLGRVWGIGQADKNNGVLLIVAKAERKVRIEVGYGLEGELTDAIASNIINVVITPSFKRAQFDQGVVAGTQAIIAALGGEYQTTQTQDGREDKEFSLWNLLALIASEVAAAIAEVEAQTDAELVTVLAKQADDYRYIPTLWAALIALVSPGLFLITPFWLDVSDLLILQLVTFFVFALLLRIPMVLRRIIPKSVKRWRAANMARRCFLENNLHHTKGESGLLIFVAETEHYVEILADRGVNKHIDVNQWQSIVDEFTGKLHNKQTLAGFLGAISQCGDILIEHLPATEQKNELPNHLIIIE</sequence>
<protein>
    <submittedName>
        <fullName evidence="4">YgcG protein</fullName>
    </submittedName>
</protein>
<keyword evidence="1" id="KW-1133">Transmembrane helix</keyword>
<keyword evidence="1" id="KW-0472">Membrane</keyword>
<proteinExistence type="predicted"/>
<accession>A0A812S0W3</accession>
<dbReference type="InterPro" id="IPR007621">
    <property type="entry name" value="TPM_dom"/>
</dbReference>
<keyword evidence="2" id="KW-0732">Signal</keyword>
<feature type="signal peptide" evidence="2">
    <location>
        <begin position="1"/>
        <end position="20"/>
    </location>
</feature>
<feature type="domain" description="TPM" evidence="3">
    <location>
        <begin position="278"/>
        <end position="356"/>
    </location>
</feature>
<feature type="transmembrane region" description="Helical" evidence="1">
    <location>
        <begin position="245"/>
        <end position="265"/>
    </location>
</feature>
<dbReference type="EMBL" id="CAJNIZ010022224">
    <property type="protein sequence ID" value="CAE7459972.1"/>
    <property type="molecule type" value="Genomic_DNA"/>
</dbReference>
<dbReference type="Pfam" id="PF04536">
    <property type="entry name" value="TPM_phosphatase"/>
    <property type="match status" value="2"/>
</dbReference>
<feature type="transmembrane region" description="Helical" evidence="1">
    <location>
        <begin position="215"/>
        <end position="239"/>
    </location>
</feature>
<gene>
    <name evidence="4" type="primary">ygcG</name>
    <name evidence="4" type="ORF">SPIL2461_LOCUS11453</name>
</gene>
<dbReference type="PANTHER" id="PTHR30373:SF2">
    <property type="entry name" value="UPF0603 PROTEIN YGCG"/>
    <property type="match status" value="1"/>
</dbReference>
<dbReference type="Gene3D" id="3.10.310.50">
    <property type="match status" value="2"/>
</dbReference>
<dbReference type="Proteomes" id="UP000649617">
    <property type="component" value="Unassembled WGS sequence"/>
</dbReference>
<evidence type="ECO:0000313" key="5">
    <source>
        <dbReference type="Proteomes" id="UP000649617"/>
    </source>
</evidence>
<comment type="caution">
    <text evidence="4">The sequence shown here is derived from an EMBL/GenBank/DDBJ whole genome shotgun (WGS) entry which is preliminary data.</text>
</comment>
<evidence type="ECO:0000256" key="2">
    <source>
        <dbReference type="SAM" id="SignalP"/>
    </source>
</evidence>
<dbReference type="PANTHER" id="PTHR30373">
    <property type="entry name" value="UPF0603 PROTEIN YGCG"/>
    <property type="match status" value="1"/>
</dbReference>
<name>A0A812S0W3_SYMPI</name>
<evidence type="ECO:0000313" key="4">
    <source>
        <dbReference type="EMBL" id="CAE7459972.1"/>
    </source>
</evidence>
<feature type="chain" id="PRO_5032389470" evidence="2">
    <location>
        <begin position="21"/>
        <end position="380"/>
    </location>
</feature>
<feature type="domain" description="TPM" evidence="3">
    <location>
        <begin position="31"/>
        <end position="154"/>
    </location>
</feature>
<organism evidence="4 5">
    <name type="scientific">Symbiodinium pilosum</name>
    <name type="common">Dinoflagellate</name>
    <dbReference type="NCBI Taxonomy" id="2952"/>
    <lineage>
        <taxon>Eukaryota</taxon>
        <taxon>Sar</taxon>
        <taxon>Alveolata</taxon>
        <taxon>Dinophyceae</taxon>
        <taxon>Suessiales</taxon>
        <taxon>Symbiodiniaceae</taxon>
        <taxon>Symbiodinium</taxon>
    </lineage>
</organism>
<evidence type="ECO:0000259" key="3">
    <source>
        <dbReference type="Pfam" id="PF04536"/>
    </source>
</evidence>
<dbReference type="AlphaFoldDB" id="A0A812S0W3"/>
<keyword evidence="1" id="KW-0812">Transmembrane</keyword>
<keyword evidence="5" id="KW-1185">Reference proteome</keyword>
<evidence type="ECO:0000256" key="1">
    <source>
        <dbReference type="SAM" id="Phobius"/>
    </source>
</evidence>